<keyword evidence="7" id="KW-1185">Reference proteome</keyword>
<protein>
    <submittedName>
        <fullName evidence="6">MerR family transcriptional regulator</fullName>
    </submittedName>
</protein>
<dbReference type="InterPro" id="IPR036244">
    <property type="entry name" value="TipA-like_antibiotic-bd"/>
</dbReference>
<sequence length="264" mass="30081">MMVRKQVGAMAWSIAQVARMSGVTSRTLRYYDEIGLLTPAWVGGNGCRHYEEDQLLRLQQILVLRVFGLGLAEIKEIVDRHTDPVAALREHHRRLLGERDRLDAVARVVARTITELQENEGKGDMPKISRPENLFEGFDGARYGAEARERWPGHWERAGQQELLDTATPQEIDRMGREATAGMIRMAKLMATGTPADDPVVLTELDVHYRQMTRFWKPTAAEYAYFGQMQVDDERFRANYERIAEGLAAYMRDAMAAYAHARLS</sequence>
<dbReference type="Gene3D" id="1.10.490.50">
    <property type="entry name" value="Antibiotic binding domain of TipA-like multidrug resistance regulators"/>
    <property type="match status" value="1"/>
</dbReference>
<feature type="domain" description="HTH merR-type" evidence="5">
    <location>
        <begin position="11"/>
        <end position="80"/>
    </location>
</feature>
<dbReference type="Proteomes" id="UP001501251">
    <property type="component" value="Unassembled WGS sequence"/>
</dbReference>
<dbReference type="SUPFAM" id="SSF89082">
    <property type="entry name" value="Antibiotic binding domain of TipA-like multidrug resistance regulators"/>
    <property type="match status" value="1"/>
</dbReference>
<dbReference type="CDD" id="cd01106">
    <property type="entry name" value="HTH_TipAL-Mta"/>
    <property type="match status" value="1"/>
</dbReference>
<dbReference type="Pfam" id="PF13411">
    <property type="entry name" value="MerR_1"/>
    <property type="match status" value="1"/>
</dbReference>
<keyword evidence="4" id="KW-0804">Transcription</keyword>
<dbReference type="PANTHER" id="PTHR30204">
    <property type="entry name" value="REDOX-CYCLING DRUG-SENSING TRANSCRIPTIONAL ACTIVATOR SOXR"/>
    <property type="match status" value="1"/>
</dbReference>
<dbReference type="EMBL" id="BAABAQ010000014">
    <property type="protein sequence ID" value="GAA4205070.1"/>
    <property type="molecule type" value="Genomic_DNA"/>
</dbReference>
<evidence type="ECO:0000259" key="5">
    <source>
        <dbReference type="PROSITE" id="PS50937"/>
    </source>
</evidence>
<evidence type="ECO:0000256" key="4">
    <source>
        <dbReference type="ARBA" id="ARBA00023163"/>
    </source>
</evidence>
<proteinExistence type="predicted"/>
<dbReference type="InterPro" id="IPR000551">
    <property type="entry name" value="MerR-type_HTH_dom"/>
</dbReference>
<keyword evidence="2" id="KW-0238">DNA-binding</keyword>
<dbReference type="PROSITE" id="PS50937">
    <property type="entry name" value="HTH_MERR_2"/>
    <property type="match status" value="1"/>
</dbReference>
<comment type="caution">
    <text evidence="6">The sequence shown here is derived from an EMBL/GenBank/DDBJ whole genome shotgun (WGS) entry which is preliminary data.</text>
</comment>
<dbReference type="PROSITE" id="PS00552">
    <property type="entry name" value="HTH_MERR_1"/>
    <property type="match status" value="1"/>
</dbReference>
<name>A0ABP8BFE4_9ACTN</name>
<keyword evidence="3" id="KW-0010">Activator</keyword>
<dbReference type="InterPro" id="IPR009061">
    <property type="entry name" value="DNA-bd_dom_put_sf"/>
</dbReference>
<evidence type="ECO:0000313" key="6">
    <source>
        <dbReference type="EMBL" id="GAA4205070.1"/>
    </source>
</evidence>
<reference evidence="7" key="1">
    <citation type="journal article" date="2019" name="Int. J. Syst. Evol. Microbiol.">
        <title>The Global Catalogue of Microorganisms (GCM) 10K type strain sequencing project: providing services to taxonomists for standard genome sequencing and annotation.</title>
        <authorList>
            <consortium name="The Broad Institute Genomics Platform"/>
            <consortium name="The Broad Institute Genome Sequencing Center for Infectious Disease"/>
            <person name="Wu L."/>
            <person name="Ma J."/>
        </authorList>
    </citation>
    <scope>NUCLEOTIDE SEQUENCE [LARGE SCALE GENOMIC DNA]</scope>
    <source>
        <strain evidence="7">JCM 17388</strain>
    </source>
</reference>
<gene>
    <name evidence="6" type="ORF">GCM10022252_65040</name>
</gene>
<dbReference type="InterPro" id="IPR047057">
    <property type="entry name" value="MerR_fam"/>
</dbReference>
<dbReference type="PANTHER" id="PTHR30204:SF90">
    <property type="entry name" value="HTH-TYPE TRANSCRIPTIONAL ACTIVATOR MTA"/>
    <property type="match status" value="1"/>
</dbReference>
<evidence type="ECO:0000313" key="7">
    <source>
        <dbReference type="Proteomes" id="UP001501251"/>
    </source>
</evidence>
<organism evidence="6 7">
    <name type="scientific">Streptosporangium oxazolinicum</name>
    <dbReference type="NCBI Taxonomy" id="909287"/>
    <lineage>
        <taxon>Bacteria</taxon>
        <taxon>Bacillati</taxon>
        <taxon>Actinomycetota</taxon>
        <taxon>Actinomycetes</taxon>
        <taxon>Streptosporangiales</taxon>
        <taxon>Streptosporangiaceae</taxon>
        <taxon>Streptosporangium</taxon>
    </lineage>
</organism>
<evidence type="ECO:0000256" key="3">
    <source>
        <dbReference type="ARBA" id="ARBA00023159"/>
    </source>
</evidence>
<dbReference type="SMART" id="SM00422">
    <property type="entry name" value="HTH_MERR"/>
    <property type="match status" value="1"/>
</dbReference>
<dbReference type="SUPFAM" id="SSF46955">
    <property type="entry name" value="Putative DNA-binding domain"/>
    <property type="match status" value="1"/>
</dbReference>
<accession>A0ABP8BFE4</accession>
<keyword evidence="1" id="KW-0805">Transcription regulation</keyword>
<dbReference type="Gene3D" id="1.10.1660.10">
    <property type="match status" value="1"/>
</dbReference>
<evidence type="ECO:0000256" key="2">
    <source>
        <dbReference type="ARBA" id="ARBA00023125"/>
    </source>
</evidence>
<evidence type="ECO:0000256" key="1">
    <source>
        <dbReference type="ARBA" id="ARBA00023015"/>
    </source>
</evidence>
<dbReference type="Pfam" id="PF07739">
    <property type="entry name" value="TipAS"/>
    <property type="match status" value="1"/>
</dbReference>
<dbReference type="InterPro" id="IPR012925">
    <property type="entry name" value="TipAS_dom"/>
</dbReference>